<dbReference type="PANTHER" id="PTHR24253">
    <property type="entry name" value="TRANSMEMBRANE PROTEASE SERINE"/>
    <property type="match status" value="1"/>
</dbReference>
<dbReference type="InterPro" id="IPR001314">
    <property type="entry name" value="Peptidase_S1A"/>
</dbReference>
<dbReference type="SUPFAM" id="SSF50494">
    <property type="entry name" value="Trypsin-like serine proteases"/>
    <property type="match status" value="1"/>
</dbReference>
<dbReference type="Proteomes" id="UP000812440">
    <property type="component" value="Unassembled WGS sequence"/>
</dbReference>
<dbReference type="PROSITE" id="PS00135">
    <property type="entry name" value="TRYPSIN_SER"/>
    <property type="match status" value="1"/>
</dbReference>
<dbReference type="AlphaFoldDB" id="A0A8T2IJT0"/>
<comment type="caution">
    <text evidence="7">The sequence shown here is derived from an EMBL/GenBank/DDBJ whole genome shotgun (WGS) entry which is preliminary data.</text>
</comment>
<dbReference type="Pfam" id="PF00089">
    <property type="entry name" value="Trypsin"/>
    <property type="match status" value="1"/>
</dbReference>
<dbReference type="InterPro" id="IPR001254">
    <property type="entry name" value="Trypsin_dom"/>
</dbReference>
<dbReference type="PROSITE" id="PS50240">
    <property type="entry name" value="TRYPSIN_DOM"/>
    <property type="match status" value="1"/>
</dbReference>
<evidence type="ECO:0000256" key="4">
    <source>
        <dbReference type="ARBA" id="ARBA00023157"/>
    </source>
</evidence>
<protein>
    <recommendedName>
        <fullName evidence="6">Peptidase S1 domain-containing protein</fullName>
    </recommendedName>
</protein>
<keyword evidence="1 5" id="KW-0645">Protease</keyword>
<keyword evidence="3 5" id="KW-0378">Hydrolase</keyword>
<organism evidence="7 8">
    <name type="scientific">Hymenochirus boettgeri</name>
    <name type="common">Congo dwarf clawed frog</name>
    <dbReference type="NCBI Taxonomy" id="247094"/>
    <lineage>
        <taxon>Eukaryota</taxon>
        <taxon>Metazoa</taxon>
        <taxon>Chordata</taxon>
        <taxon>Craniata</taxon>
        <taxon>Vertebrata</taxon>
        <taxon>Euteleostomi</taxon>
        <taxon>Amphibia</taxon>
        <taxon>Batrachia</taxon>
        <taxon>Anura</taxon>
        <taxon>Pipoidea</taxon>
        <taxon>Pipidae</taxon>
        <taxon>Pipinae</taxon>
        <taxon>Hymenochirus</taxon>
    </lineage>
</organism>
<name>A0A8T2IJT0_9PIPI</name>
<dbReference type="InterPro" id="IPR009003">
    <property type="entry name" value="Peptidase_S1_PA"/>
</dbReference>
<evidence type="ECO:0000313" key="7">
    <source>
        <dbReference type="EMBL" id="KAG8430791.1"/>
    </source>
</evidence>
<dbReference type="InterPro" id="IPR033116">
    <property type="entry name" value="TRYPSIN_SER"/>
</dbReference>
<dbReference type="FunFam" id="2.40.10.10:FF:000024">
    <property type="entry name" value="Serine protease 53"/>
    <property type="match status" value="1"/>
</dbReference>
<keyword evidence="4" id="KW-1015">Disulfide bond</keyword>
<dbReference type="PRINTS" id="PR00722">
    <property type="entry name" value="CHYMOTRYPSIN"/>
</dbReference>
<evidence type="ECO:0000256" key="3">
    <source>
        <dbReference type="ARBA" id="ARBA00022801"/>
    </source>
</evidence>
<gene>
    <name evidence="7" type="ORF">GDO86_019998</name>
</gene>
<feature type="domain" description="Peptidase S1" evidence="6">
    <location>
        <begin position="17"/>
        <end position="260"/>
    </location>
</feature>
<keyword evidence="8" id="KW-1185">Reference proteome</keyword>
<dbReference type="PANTHER" id="PTHR24253:SF161">
    <property type="entry name" value="SERINE PROTEASE 27-LIKE"/>
    <property type="match status" value="1"/>
</dbReference>
<evidence type="ECO:0000313" key="8">
    <source>
        <dbReference type="Proteomes" id="UP000812440"/>
    </source>
</evidence>
<evidence type="ECO:0000256" key="1">
    <source>
        <dbReference type="ARBA" id="ARBA00022670"/>
    </source>
</evidence>
<dbReference type="InterPro" id="IPR018114">
    <property type="entry name" value="TRYPSIN_HIS"/>
</dbReference>
<keyword evidence="2" id="KW-0732">Signal</keyword>
<dbReference type="InterPro" id="IPR043504">
    <property type="entry name" value="Peptidase_S1_PA_chymotrypsin"/>
</dbReference>
<dbReference type="Gene3D" id="2.40.10.10">
    <property type="entry name" value="Trypsin-like serine proteases"/>
    <property type="match status" value="1"/>
</dbReference>
<reference evidence="7" key="1">
    <citation type="thesis" date="2020" institute="ProQuest LLC" country="789 East Eisenhower Parkway, Ann Arbor, MI, USA">
        <title>Comparative Genomics and Chromosome Evolution.</title>
        <authorList>
            <person name="Mudd A.B."/>
        </authorList>
    </citation>
    <scope>NUCLEOTIDE SEQUENCE</scope>
    <source>
        <strain evidence="7">Female2</strain>
        <tissue evidence="7">Blood</tissue>
    </source>
</reference>
<evidence type="ECO:0000256" key="2">
    <source>
        <dbReference type="ARBA" id="ARBA00022729"/>
    </source>
</evidence>
<dbReference type="SMART" id="SM00020">
    <property type="entry name" value="Tryp_SPc"/>
    <property type="match status" value="1"/>
</dbReference>
<evidence type="ECO:0000259" key="6">
    <source>
        <dbReference type="PROSITE" id="PS50240"/>
    </source>
</evidence>
<dbReference type="CDD" id="cd00190">
    <property type="entry name" value="Tryp_SPc"/>
    <property type="match status" value="1"/>
</dbReference>
<dbReference type="GO" id="GO:0006508">
    <property type="term" value="P:proteolysis"/>
    <property type="evidence" value="ECO:0007669"/>
    <property type="project" value="UniProtKB-KW"/>
</dbReference>
<evidence type="ECO:0000256" key="5">
    <source>
        <dbReference type="RuleBase" id="RU363034"/>
    </source>
</evidence>
<accession>A0A8T2IJT0</accession>
<keyword evidence="5" id="KW-0720">Serine protease</keyword>
<dbReference type="PROSITE" id="PS00134">
    <property type="entry name" value="TRYPSIN_HIS"/>
    <property type="match status" value="1"/>
</dbReference>
<dbReference type="GO" id="GO:0004252">
    <property type="term" value="F:serine-type endopeptidase activity"/>
    <property type="evidence" value="ECO:0007669"/>
    <property type="project" value="InterPro"/>
</dbReference>
<dbReference type="OrthoDB" id="93664at2759"/>
<sequence>MYLGQGECGIPLVPSRIVGGQNANYGKWPWQASIRLENQHFCGGSLISDTFIITAAHCFLNDPSIIVANVRVYLGSYTLSESTAQEVSFKVKNIFNYSTYKKVGDSGDISLVELDGKVTFTDYIIPICLPASTVTFPTGLQSWLTGWGYLQSGVNEQASNVLQEVSLPLINATKCDELYHTSSQGAATANILSDMICAGYIDGGKTACQGDSGGPLVSNDGNRWFLVGVVSFGVGCGLPYRPGVNTLVANYTDWIIKNDPNAIAWADIKNLKNINRRKVKSHYRGY</sequence>
<dbReference type="EMBL" id="JAACNH010000633">
    <property type="protein sequence ID" value="KAG8430791.1"/>
    <property type="molecule type" value="Genomic_DNA"/>
</dbReference>
<proteinExistence type="predicted"/>